<reference evidence="18" key="3">
    <citation type="submission" date="2017-10" db="EMBL/GenBank/DDBJ databases">
        <authorList>
            <person name="Banno H."/>
            <person name="Chua N.-H."/>
        </authorList>
    </citation>
    <scope>NUCLEOTIDE SEQUENCE [LARGE SCALE GENOMIC DNA]</scope>
    <source>
        <strain evidence="18">Kuenenia_mbr1_ru-nijmegen</strain>
    </source>
</reference>
<evidence type="ECO:0000313" key="18">
    <source>
        <dbReference type="EMBL" id="SOH04412.1"/>
    </source>
</evidence>
<evidence type="ECO:0000256" key="10">
    <source>
        <dbReference type="ARBA" id="ARBA00047445"/>
    </source>
</evidence>
<feature type="binding site" evidence="13">
    <location>
        <position position="208"/>
    </location>
    <ligand>
        <name>substrate</name>
    </ligand>
</feature>
<evidence type="ECO:0000259" key="15">
    <source>
        <dbReference type="Pfam" id="PF02749"/>
    </source>
</evidence>
<evidence type="ECO:0000256" key="8">
    <source>
        <dbReference type="ARBA" id="ARBA00022679"/>
    </source>
</evidence>
<reference evidence="17 20" key="5">
    <citation type="submission" date="2020-02" db="EMBL/GenBank/DDBJ databases">
        <title>Newly sequenced genome of strain CSTR1 showed variability in Candidatus Kuenenia stuttgartiensis genomes.</title>
        <authorList>
            <person name="Ding C."/>
            <person name="Adrian L."/>
        </authorList>
    </citation>
    <scope>NUCLEOTIDE SEQUENCE [LARGE SCALE GENOMIC DNA]</scope>
    <source>
        <strain evidence="17 20">CSTR1</strain>
    </source>
</reference>
<dbReference type="Pfam" id="PF01729">
    <property type="entry name" value="QRPTase_C"/>
    <property type="match status" value="1"/>
</dbReference>
<feature type="binding site" evidence="13">
    <location>
        <position position="166"/>
    </location>
    <ligand>
        <name>substrate</name>
    </ligand>
</feature>
<dbReference type="GO" id="GO:0034213">
    <property type="term" value="P:quinolinate catabolic process"/>
    <property type="evidence" value="ECO:0007669"/>
    <property type="project" value="TreeGrafter"/>
</dbReference>
<feature type="binding site" evidence="13">
    <location>
        <position position="99"/>
    </location>
    <ligand>
        <name>substrate</name>
    </ligand>
</feature>
<feature type="domain" description="Quinolinate phosphoribosyl transferase N-terminal" evidence="15">
    <location>
        <begin position="24"/>
        <end position="109"/>
    </location>
</feature>
<dbReference type="OrthoDB" id="9782546at2"/>
<dbReference type="PANTHER" id="PTHR32179:SF3">
    <property type="entry name" value="NICOTINATE-NUCLEOTIDE PYROPHOSPHORYLASE [CARBOXYLATING]"/>
    <property type="match status" value="1"/>
</dbReference>
<evidence type="ECO:0000313" key="17">
    <source>
        <dbReference type="EMBL" id="QII09674.1"/>
    </source>
</evidence>
<dbReference type="Gene3D" id="3.20.20.70">
    <property type="entry name" value="Aldolase class I"/>
    <property type="match status" value="1"/>
</dbReference>
<evidence type="ECO:0000256" key="4">
    <source>
        <dbReference type="ARBA" id="ARBA00011218"/>
    </source>
</evidence>
<dbReference type="SUPFAM" id="SSF54675">
    <property type="entry name" value="Nicotinate/Quinolinate PRTase N-terminal domain-like"/>
    <property type="match status" value="1"/>
</dbReference>
<dbReference type="SUPFAM" id="SSF51690">
    <property type="entry name" value="Nicotinate/Quinolinate PRTase C-terminal domain-like"/>
    <property type="match status" value="1"/>
</dbReference>
<dbReference type="EMBL" id="CT573072">
    <property type="protein sequence ID" value="CAJ72936.1"/>
    <property type="molecule type" value="Genomic_DNA"/>
</dbReference>
<evidence type="ECO:0000256" key="1">
    <source>
        <dbReference type="ARBA" id="ARBA00003237"/>
    </source>
</evidence>
<evidence type="ECO:0000256" key="6">
    <source>
        <dbReference type="ARBA" id="ARBA00022642"/>
    </source>
</evidence>
<dbReference type="InterPro" id="IPR013785">
    <property type="entry name" value="Aldolase_TIM"/>
</dbReference>
<evidence type="ECO:0000256" key="2">
    <source>
        <dbReference type="ARBA" id="ARBA00004893"/>
    </source>
</evidence>
<keyword evidence="19" id="KW-1185">Reference proteome</keyword>
<comment type="function">
    <text evidence="1">Involved in the catabolism of quinolinic acid (QA).</text>
</comment>
<protein>
    <recommendedName>
        <fullName evidence="11">Probable nicotinate-nucleotide pyrophosphorylase [carboxylating]</fullName>
        <ecNumber evidence="5">2.4.2.19</ecNumber>
    </recommendedName>
    <alternativeName>
        <fullName evidence="9">Quinolinate phosphoribosyltransferase [decarboxylating]</fullName>
    </alternativeName>
</protein>
<evidence type="ECO:0000256" key="7">
    <source>
        <dbReference type="ARBA" id="ARBA00022676"/>
    </source>
</evidence>
<dbReference type="EMBL" id="CP049055">
    <property type="protein sequence ID" value="QII09674.1"/>
    <property type="molecule type" value="Genomic_DNA"/>
</dbReference>
<feature type="binding site" evidence="13">
    <location>
        <position position="156"/>
    </location>
    <ligand>
        <name>substrate</name>
    </ligand>
</feature>
<evidence type="ECO:0000256" key="12">
    <source>
        <dbReference type="PIRNR" id="PIRNR006250"/>
    </source>
</evidence>
<dbReference type="RefSeq" id="WP_099325130.1">
    <property type="nucleotide sequence ID" value="NZ_CP049055.1"/>
</dbReference>
<evidence type="ECO:0000259" key="14">
    <source>
        <dbReference type="Pfam" id="PF01729"/>
    </source>
</evidence>
<keyword evidence="8 12" id="KW-0808">Transferase</keyword>
<dbReference type="GO" id="GO:0009435">
    <property type="term" value="P:NAD+ biosynthetic process"/>
    <property type="evidence" value="ECO:0007669"/>
    <property type="project" value="UniProtKB-UniPathway"/>
</dbReference>
<organism evidence="16">
    <name type="scientific">Kuenenia stuttgartiensis</name>
    <dbReference type="NCBI Taxonomy" id="174633"/>
    <lineage>
        <taxon>Bacteria</taxon>
        <taxon>Pseudomonadati</taxon>
        <taxon>Planctomycetota</taxon>
        <taxon>Candidatus Brocadiia</taxon>
        <taxon>Candidatus Brocadiales</taxon>
        <taxon>Candidatus Brocadiaceae</taxon>
        <taxon>Candidatus Kuenenia</taxon>
    </lineage>
</organism>
<dbReference type="EMBL" id="LT934425">
    <property type="protein sequence ID" value="SOH04412.1"/>
    <property type="molecule type" value="Genomic_DNA"/>
</dbReference>
<keyword evidence="7 12" id="KW-0328">Glycosyltransferase</keyword>
<dbReference type="Gene3D" id="3.90.1170.20">
    <property type="entry name" value="Quinolinate phosphoribosyl transferase, N-terminal domain"/>
    <property type="match status" value="1"/>
</dbReference>
<dbReference type="CDD" id="cd01572">
    <property type="entry name" value="QPRTase"/>
    <property type="match status" value="1"/>
</dbReference>
<comment type="catalytic activity">
    <reaction evidence="10">
        <text>nicotinate beta-D-ribonucleotide + CO2 + diphosphate = quinolinate + 5-phospho-alpha-D-ribose 1-diphosphate + 2 H(+)</text>
        <dbReference type="Rhea" id="RHEA:12733"/>
        <dbReference type="ChEBI" id="CHEBI:15378"/>
        <dbReference type="ChEBI" id="CHEBI:16526"/>
        <dbReference type="ChEBI" id="CHEBI:29959"/>
        <dbReference type="ChEBI" id="CHEBI:33019"/>
        <dbReference type="ChEBI" id="CHEBI:57502"/>
        <dbReference type="ChEBI" id="CHEBI:58017"/>
        <dbReference type="EC" id="2.4.2.19"/>
    </reaction>
</comment>
<dbReference type="PIRSF" id="PIRSF006250">
    <property type="entry name" value="NadC_ModD"/>
    <property type="match status" value="1"/>
</dbReference>
<dbReference type="Pfam" id="PF02749">
    <property type="entry name" value="QRPTase_N"/>
    <property type="match status" value="1"/>
</dbReference>
<dbReference type="UniPathway" id="UPA00253">
    <property type="reaction ID" value="UER00331"/>
</dbReference>
<comment type="subunit">
    <text evidence="4">Hexamer formed by 3 homodimers.</text>
</comment>
<evidence type="ECO:0000313" key="20">
    <source>
        <dbReference type="Proteomes" id="UP000501926"/>
    </source>
</evidence>
<name>Q1PY31_KUEST</name>
<proteinExistence type="inferred from homology"/>
<feature type="binding site" evidence="13">
    <location>
        <begin position="132"/>
        <end position="134"/>
    </location>
    <ligand>
        <name>substrate</name>
    </ligand>
</feature>
<dbReference type="FunFam" id="3.20.20.70:FF:000030">
    <property type="entry name" value="Nicotinate-nucleotide pyrophosphorylase, carboxylating"/>
    <property type="match status" value="1"/>
</dbReference>
<comment type="similarity">
    <text evidence="3 12">Belongs to the NadC/ModD family.</text>
</comment>
<feature type="binding site" evidence="13">
    <location>
        <begin position="260"/>
        <end position="262"/>
    </location>
    <ligand>
        <name>substrate</name>
    </ligand>
</feature>
<reference evidence="16" key="2">
    <citation type="submission" date="2006-01" db="EMBL/GenBank/DDBJ databases">
        <authorList>
            <person name="Genoscope"/>
        </authorList>
    </citation>
    <scope>NUCLEOTIDE SEQUENCE</scope>
</reference>
<evidence type="ECO:0000313" key="16">
    <source>
        <dbReference type="EMBL" id="CAJ72936.1"/>
    </source>
</evidence>
<comment type="pathway">
    <text evidence="2">Cofactor biosynthesis; NAD(+) biosynthesis; nicotinate D-ribonucleotide from quinolinate: step 1/1.</text>
</comment>
<evidence type="ECO:0000256" key="3">
    <source>
        <dbReference type="ARBA" id="ARBA00009400"/>
    </source>
</evidence>
<dbReference type="Proteomes" id="UP000221734">
    <property type="component" value="Chromosome Kuenenia_stuttgartiensis_MBR1"/>
</dbReference>
<dbReference type="InterPro" id="IPR022412">
    <property type="entry name" value="Quinolinate_PRibosylTrfase_N"/>
</dbReference>
<dbReference type="InterPro" id="IPR004393">
    <property type="entry name" value="NadC"/>
</dbReference>
<dbReference type="AlphaFoldDB" id="Q1PY31"/>
<accession>Q1PY31</accession>
<dbReference type="FunFam" id="3.90.1170.20:FF:000001">
    <property type="entry name" value="Nicotinate-nucleotide diphosphorylase (Carboxylating)"/>
    <property type="match status" value="1"/>
</dbReference>
<evidence type="ECO:0000256" key="9">
    <source>
        <dbReference type="ARBA" id="ARBA00033102"/>
    </source>
</evidence>
<keyword evidence="6" id="KW-0662">Pyridine nucleotide biosynthesis</keyword>
<evidence type="ECO:0000313" key="19">
    <source>
        <dbReference type="Proteomes" id="UP000221734"/>
    </source>
</evidence>
<evidence type="ECO:0000256" key="5">
    <source>
        <dbReference type="ARBA" id="ARBA00011944"/>
    </source>
</evidence>
<gene>
    <name evidence="16" type="primary">nadC</name>
    <name evidence="17" type="ORF">KsCSTR_02950</name>
    <name evidence="18" type="ORF">KSMBR1_1913</name>
    <name evidence="16" type="ORF">kustd2191</name>
</gene>
<dbReference type="InterPro" id="IPR002638">
    <property type="entry name" value="Quinolinate_PRibosylTrfase_C"/>
</dbReference>
<dbReference type="KEGG" id="kst:KSMBR1_1913"/>
<sequence length="300" mass="32786">MNFVPEKIDILIQLAIREDIGSGDITTESIFPPDLTGEGEFLAKEDGVIAGLPVVERLFSKIDKNILLKKGISEGMFVKKGDVIASVNGNVRPILSGERIALNFLQRLSGIATLTAQFVEEVKPLKVAVMDTRKTAPGWRYLEKYAVAIGGGVNHRMGLYDQVLVKDNHLDFMKKELLAEEIAGISVIEKTVSMLRRKIGNHVLIEMETRTLSEVEDAIKADVDVILLDNMDAEKIRSAVSLVKNGKYCKGAHRPLTEASGNITLDNVKSIAQTGVDRISIGALTHSAKALDISLKISLQ</sequence>
<dbReference type="Proteomes" id="UP000501926">
    <property type="component" value="Chromosome"/>
</dbReference>
<dbReference type="PANTHER" id="PTHR32179">
    <property type="entry name" value="NICOTINATE-NUCLEOTIDE PYROPHOSPHORYLASE [CARBOXYLATING]"/>
    <property type="match status" value="1"/>
</dbReference>
<dbReference type="NCBIfam" id="TIGR00078">
    <property type="entry name" value="nadC"/>
    <property type="match status" value="1"/>
</dbReference>
<feature type="domain" description="Quinolinate phosphoribosyl transferase C-terminal" evidence="14">
    <location>
        <begin position="111"/>
        <end position="296"/>
    </location>
</feature>
<dbReference type="EC" id="2.4.2.19" evidence="5"/>
<dbReference type="InterPro" id="IPR037128">
    <property type="entry name" value="Quinolinate_PRibosylTase_N_sf"/>
</dbReference>
<reference evidence="16" key="1">
    <citation type="journal article" date="2006" name="Nature">
        <title>Deciphering the evolution and metabolism of an anammox bacterium from a community genome.</title>
        <authorList>
            <person name="Strous M."/>
            <person name="Pelletier E."/>
            <person name="Mangenot S."/>
            <person name="Rattei T."/>
            <person name="Lehner A."/>
            <person name="Taylor M.W."/>
            <person name="Horn M."/>
            <person name="Daims H."/>
            <person name="Bartol-Mavel D."/>
            <person name="Wincker P."/>
            <person name="Barbe V."/>
            <person name="Fonknechten N."/>
            <person name="Vallenet D."/>
            <person name="Segurens B."/>
            <person name="Schenowitz-Truong C."/>
            <person name="Medigue C."/>
            <person name="Collingro A."/>
            <person name="Snel B."/>
            <person name="Dutilh B.E."/>
            <person name="OpDenCamp H.J.M."/>
            <person name="vanDerDrift C."/>
            <person name="Cirpus I."/>
            <person name="vanDePas-Schoonen K.T."/>
            <person name="Harhangi H.R."/>
            <person name="vanNiftrik L."/>
            <person name="Schmid M."/>
            <person name="Keltjens J."/>
            <person name="vanDeVossenberg J."/>
            <person name="Kartal B."/>
            <person name="Meier H."/>
            <person name="Frishman D."/>
            <person name="Huynen M.A."/>
            <person name="Mewes H."/>
            <person name="Weissenbach J."/>
            <person name="Jetten M.S.M."/>
            <person name="Wagner M."/>
            <person name="LePaslier D."/>
        </authorList>
    </citation>
    <scope>NUCLEOTIDE SEQUENCE</scope>
</reference>
<dbReference type="InterPro" id="IPR027277">
    <property type="entry name" value="NadC/ModD"/>
</dbReference>
<feature type="binding site" evidence="13">
    <location>
        <position position="229"/>
    </location>
    <ligand>
        <name>substrate</name>
    </ligand>
</feature>
<evidence type="ECO:0000256" key="13">
    <source>
        <dbReference type="PIRSR" id="PIRSR006250-1"/>
    </source>
</evidence>
<dbReference type="GO" id="GO:0005737">
    <property type="term" value="C:cytoplasm"/>
    <property type="evidence" value="ECO:0007669"/>
    <property type="project" value="TreeGrafter"/>
</dbReference>
<dbReference type="GO" id="GO:0004514">
    <property type="term" value="F:nicotinate-nucleotide diphosphorylase (carboxylating) activity"/>
    <property type="evidence" value="ECO:0007669"/>
    <property type="project" value="UniProtKB-EC"/>
</dbReference>
<feature type="binding site" evidence="13">
    <location>
        <begin position="281"/>
        <end position="283"/>
    </location>
    <ligand>
        <name>substrate</name>
    </ligand>
</feature>
<evidence type="ECO:0000256" key="11">
    <source>
        <dbReference type="ARBA" id="ARBA00069173"/>
    </source>
</evidence>
<reference evidence="19" key="4">
    <citation type="submission" date="2017-10" db="EMBL/GenBank/DDBJ databases">
        <authorList>
            <person name="Frank J."/>
        </authorList>
    </citation>
    <scope>NUCLEOTIDE SEQUENCE [LARGE SCALE GENOMIC DNA]</scope>
</reference>
<dbReference type="InterPro" id="IPR036068">
    <property type="entry name" value="Nicotinate_pribotase-like_C"/>
</dbReference>